<dbReference type="SFLD" id="SFLDG01135">
    <property type="entry name" value="C1.5.6:_HAD__Beta-PGM__Phospha"/>
    <property type="match status" value="1"/>
</dbReference>
<dbReference type="InterPro" id="IPR036412">
    <property type="entry name" value="HAD-like_sf"/>
</dbReference>
<dbReference type="KEGG" id="dpd:Deipe_3520"/>
<dbReference type="GO" id="GO:0006281">
    <property type="term" value="P:DNA repair"/>
    <property type="evidence" value="ECO:0007669"/>
    <property type="project" value="TreeGrafter"/>
</dbReference>
<dbReference type="PANTHER" id="PTHR43434:SF16">
    <property type="entry name" value="BLL8046 PROTEIN"/>
    <property type="match status" value="1"/>
</dbReference>
<dbReference type="Pfam" id="PF13419">
    <property type="entry name" value="HAD_2"/>
    <property type="match status" value="1"/>
</dbReference>
<dbReference type="SFLD" id="SFLDS00003">
    <property type="entry name" value="Haloacid_Dehalogenase"/>
    <property type="match status" value="1"/>
</dbReference>
<dbReference type="OrthoDB" id="9807630at2"/>
<dbReference type="HOGENOM" id="CLU_045011_19_2_0"/>
<dbReference type="GO" id="GO:0005829">
    <property type="term" value="C:cytosol"/>
    <property type="evidence" value="ECO:0007669"/>
    <property type="project" value="TreeGrafter"/>
</dbReference>
<dbReference type="InterPro" id="IPR050155">
    <property type="entry name" value="HAD-like_hydrolase_sf"/>
</dbReference>
<organism evidence="1 2">
    <name type="scientific">Deinococcus peraridilitoris (strain DSM 19664 / LMG 22246 / CIP 109416 / KR-200)</name>
    <dbReference type="NCBI Taxonomy" id="937777"/>
    <lineage>
        <taxon>Bacteria</taxon>
        <taxon>Thermotogati</taxon>
        <taxon>Deinococcota</taxon>
        <taxon>Deinococci</taxon>
        <taxon>Deinococcales</taxon>
        <taxon>Deinococcaceae</taxon>
        <taxon>Deinococcus</taxon>
    </lineage>
</organism>
<dbReference type="AlphaFoldDB" id="L0A7B6"/>
<dbReference type="EMBL" id="CP003382">
    <property type="protein sequence ID" value="AFZ68950.1"/>
    <property type="molecule type" value="Genomic_DNA"/>
</dbReference>
<dbReference type="RefSeq" id="WP_015237247.1">
    <property type="nucleotide sequence ID" value="NC_019793.1"/>
</dbReference>
<dbReference type="InterPro" id="IPR023198">
    <property type="entry name" value="PGP-like_dom2"/>
</dbReference>
<dbReference type="InterPro" id="IPR041492">
    <property type="entry name" value="HAD_2"/>
</dbReference>
<dbReference type="PATRIC" id="fig|937777.3.peg.3530"/>
<proteinExistence type="predicted"/>
<dbReference type="SUPFAM" id="SSF56784">
    <property type="entry name" value="HAD-like"/>
    <property type="match status" value="1"/>
</dbReference>
<evidence type="ECO:0000313" key="1">
    <source>
        <dbReference type="EMBL" id="AFZ68950.1"/>
    </source>
</evidence>
<keyword evidence="2" id="KW-1185">Reference proteome</keyword>
<dbReference type="eggNOG" id="COG0546">
    <property type="taxonomic scope" value="Bacteria"/>
</dbReference>
<protein>
    <submittedName>
        <fullName evidence="1">Haloacid dehalogenase superfamily enzyme, subfamily IA</fullName>
    </submittedName>
</protein>
<name>L0A7B6_DEIPD</name>
<dbReference type="SFLD" id="SFLDG01129">
    <property type="entry name" value="C1.5:_HAD__Beta-PGM__Phosphata"/>
    <property type="match status" value="1"/>
</dbReference>
<dbReference type="Proteomes" id="UP000010467">
    <property type="component" value="Chromosome"/>
</dbReference>
<dbReference type="InterPro" id="IPR006439">
    <property type="entry name" value="HAD-SF_hydro_IA"/>
</dbReference>
<dbReference type="GO" id="GO:0008967">
    <property type="term" value="F:phosphoglycolate phosphatase activity"/>
    <property type="evidence" value="ECO:0007669"/>
    <property type="project" value="TreeGrafter"/>
</dbReference>
<dbReference type="NCBIfam" id="TIGR01509">
    <property type="entry name" value="HAD-SF-IA-v3"/>
    <property type="match status" value="1"/>
</dbReference>
<gene>
    <name evidence="1" type="ordered locus">Deipe_3520</name>
</gene>
<dbReference type="STRING" id="937777.Deipe_3520"/>
<accession>L0A7B6</accession>
<dbReference type="PANTHER" id="PTHR43434">
    <property type="entry name" value="PHOSPHOGLYCOLATE PHOSPHATASE"/>
    <property type="match status" value="1"/>
</dbReference>
<dbReference type="NCBIfam" id="TIGR01549">
    <property type="entry name" value="HAD-SF-IA-v1"/>
    <property type="match status" value="1"/>
</dbReference>
<reference evidence="2" key="1">
    <citation type="submission" date="2012-03" db="EMBL/GenBank/DDBJ databases">
        <title>Complete sequence of chromosome of Deinococcus peraridilitoris DSM 19664.</title>
        <authorList>
            <person name="Lucas S."/>
            <person name="Copeland A."/>
            <person name="Lapidus A."/>
            <person name="Glavina del Rio T."/>
            <person name="Dalin E."/>
            <person name="Tice H."/>
            <person name="Bruce D."/>
            <person name="Goodwin L."/>
            <person name="Pitluck S."/>
            <person name="Peters L."/>
            <person name="Mikhailova N."/>
            <person name="Lu M."/>
            <person name="Kyrpides N."/>
            <person name="Mavromatis K."/>
            <person name="Ivanova N."/>
            <person name="Brettin T."/>
            <person name="Detter J.C."/>
            <person name="Han C."/>
            <person name="Larimer F."/>
            <person name="Land M."/>
            <person name="Hauser L."/>
            <person name="Markowitz V."/>
            <person name="Cheng J.-F."/>
            <person name="Hugenholtz P."/>
            <person name="Woyke T."/>
            <person name="Wu D."/>
            <person name="Pukall R."/>
            <person name="Steenblock K."/>
            <person name="Brambilla E."/>
            <person name="Klenk H.-P."/>
            <person name="Eisen J.A."/>
        </authorList>
    </citation>
    <scope>NUCLEOTIDE SEQUENCE [LARGE SCALE GENOMIC DNA]</scope>
    <source>
        <strain evidence="2">DSM 19664 / LMG 22246 / CIP 109416 / KR-200</strain>
    </source>
</reference>
<dbReference type="Gene3D" id="3.40.50.1000">
    <property type="entry name" value="HAD superfamily/HAD-like"/>
    <property type="match status" value="1"/>
</dbReference>
<evidence type="ECO:0000313" key="2">
    <source>
        <dbReference type="Proteomes" id="UP000010467"/>
    </source>
</evidence>
<dbReference type="InterPro" id="IPR023214">
    <property type="entry name" value="HAD_sf"/>
</dbReference>
<dbReference type="PRINTS" id="PR00413">
    <property type="entry name" value="HADHALOGNASE"/>
</dbReference>
<dbReference type="Gene3D" id="1.10.150.240">
    <property type="entry name" value="Putative phosphatase, domain 2"/>
    <property type="match status" value="1"/>
</dbReference>
<sequence length="214" mass="22986">MPSVQGVILDIDGTLVDSNDAHARAWVRAFGDEGLDVPFERVRSLVGMGGDQLVPEVLGIGQDSARYARVKEGWKTHFVAEELARVRSQPGTRELVAGLRSRGLKVIIGTSADESLVQGLLERAELADADLPFTTASDVEASKPEPDIILAAVERLALAPDEVLMVGDTPFDVQAAQKAGVRTVFLTCGGDTRHEGAYAVYRDPADLARHLDDL</sequence>